<organism evidence="1 2">
    <name type="scientific">Polychaeton citri CBS 116435</name>
    <dbReference type="NCBI Taxonomy" id="1314669"/>
    <lineage>
        <taxon>Eukaryota</taxon>
        <taxon>Fungi</taxon>
        <taxon>Dikarya</taxon>
        <taxon>Ascomycota</taxon>
        <taxon>Pezizomycotina</taxon>
        <taxon>Dothideomycetes</taxon>
        <taxon>Dothideomycetidae</taxon>
        <taxon>Capnodiales</taxon>
        <taxon>Capnodiaceae</taxon>
        <taxon>Polychaeton</taxon>
    </lineage>
</organism>
<dbReference type="EMBL" id="MU003802">
    <property type="protein sequence ID" value="KAF2720181.1"/>
    <property type="molecule type" value="Genomic_DNA"/>
</dbReference>
<dbReference type="Proteomes" id="UP000799441">
    <property type="component" value="Unassembled WGS sequence"/>
</dbReference>
<evidence type="ECO:0000313" key="2">
    <source>
        <dbReference type="Proteomes" id="UP000799441"/>
    </source>
</evidence>
<proteinExistence type="predicted"/>
<name>A0A9P4UP77_9PEZI</name>
<sequence length="127" mass="13940">MMVMIWYVDAPTTVFSCIALETVKSQRSAFASHRIAPHRSAAQRITSTVAALPVGAHPAALLRTHQASRSPLISVASRCRALHKSLLQITARLRPVSPPRKGTVLVVKEARDRREGNQAARSLLREL</sequence>
<keyword evidence="2" id="KW-1185">Reference proteome</keyword>
<comment type="caution">
    <text evidence="1">The sequence shown here is derived from an EMBL/GenBank/DDBJ whole genome shotgun (WGS) entry which is preliminary data.</text>
</comment>
<reference evidence="1" key="1">
    <citation type="journal article" date="2020" name="Stud. Mycol.">
        <title>101 Dothideomycetes genomes: a test case for predicting lifestyles and emergence of pathogens.</title>
        <authorList>
            <person name="Haridas S."/>
            <person name="Albert R."/>
            <person name="Binder M."/>
            <person name="Bloem J."/>
            <person name="Labutti K."/>
            <person name="Salamov A."/>
            <person name="Andreopoulos B."/>
            <person name="Baker S."/>
            <person name="Barry K."/>
            <person name="Bills G."/>
            <person name="Bluhm B."/>
            <person name="Cannon C."/>
            <person name="Castanera R."/>
            <person name="Culley D."/>
            <person name="Daum C."/>
            <person name="Ezra D."/>
            <person name="Gonzalez J."/>
            <person name="Henrissat B."/>
            <person name="Kuo A."/>
            <person name="Liang C."/>
            <person name="Lipzen A."/>
            <person name="Lutzoni F."/>
            <person name="Magnuson J."/>
            <person name="Mondo S."/>
            <person name="Nolan M."/>
            <person name="Ohm R."/>
            <person name="Pangilinan J."/>
            <person name="Park H.-J."/>
            <person name="Ramirez L."/>
            <person name="Alfaro M."/>
            <person name="Sun H."/>
            <person name="Tritt A."/>
            <person name="Yoshinaga Y."/>
            <person name="Zwiers L.-H."/>
            <person name="Turgeon B."/>
            <person name="Goodwin S."/>
            <person name="Spatafora J."/>
            <person name="Crous P."/>
            <person name="Grigoriev I."/>
        </authorList>
    </citation>
    <scope>NUCLEOTIDE SEQUENCE</scope>
    <source>
        <strain evidence="1">CBS 116435</strain>
    </source>
</reference>
<protein>
    <submittedName>
        <fullName evidence="1">Uncharacterized protein</fullName>
    </submittedName>
</protein>
<accession>A0A9P4UP77</accession>
<evidence type="ECO:0000313" key="1">
    <source>
        <dbReference type="EMBL" id="KAF2720181.1"/>
    </source>
</evidence>
<dbReference type="AlphaFoldDB" id="A0A9P4UP77"/>
<gene>
    <name evidence="1" type="ORF">K431DRAFT_96099</name>
</gene>